<evidence type="ECO:0000313" key="13">
    <source>
        <dbReference type="EMBL" id="KAL1491314.1"/>
    </source>
</evidence>
<feature type="domain" description="C2H2-type" evidence="11">
    <location>
        <begin position="685"/>
        <end position="713"/>
    </location>
</feature>
<dbReference type="InterPro" id="IPR046341">
    <property type="entry name" value="SET_dom_sf"/>
</dbReference>
<comment type="subcellular location">
    <subcellularLocation>
        <location evidence="1">Nucleus</location>
    </subcellularLocation>
</comment>
<evidence type="ECO:0000256" key="10">
    <source>
        <dbReference type="PROSITE-ProRule" id="PRU00042"/>
    </source>
</evidence>
<keyword evidence="9" id="KW-0539">Nucleus</keyword>
<keyword evidence="8" id="KW-0804">Transcription</keyword>
<evidence type="ECO:0000256" key="5">
    <source>
        <dbReference type="ARBA" id="ARBA00022833"/>
    </source>
</evidence>
<keyword evidence="6" id="KW-0805">Transcription regulation</keyword>
<feature type="domain" description="C2H2-type" evidence="11">
    <location>
        <begin position="483"/>
        <end position="511"/>
    </location>
</feature>
<feature type="domain" description="C2H2-type" evidence="11">
    <location>
        <begin position="578"/>
        <end position="606"/>
    </location>
</feature>
<dbReference type="GO" id="GO:0008170">
    <property type="term" value="F:N-methyltransferase activity"/>
    <property type="evidence" value="ECO:0007669"/>
    <property type="project" value="UniProtKB-ARBA"/>
</dbReference>
<reference evidence="13 14" key="1">
    <citation type="submission" date="2024-05" db="EMBL/GenBank/DDBJ databases">
        <title>Genetic variation in Jamaican populations of the coffee berry borer (Hypothenemus hampei).</title>
        <authorList>
            <person name="Errbii M."/>
            <person name="Myrie A."/>
        </authorList>
    </citation>
    <scope>NUCLEOTIDE SEQUENCE [LARGE SCALE GENOMIC DNA]</scope>
    <source>
        <strain evidence="13">JA-Hopewell-2020-01-JO</strain>
        <tissue evidence="13">Whole body</tissue>
    </source>
</reference>
<comment type="caution">
    <text evidence="13">The sequence shown here is derived from an EMBL/GenBank/DDBJ whole genome shotgun (WGS) entry which is preliminary data.</text>
</comment>
<feature type="domain" description="C2H2-type" evidence="11">
    <location>
        <begin position="518"/>
        <end position="546"/>
    </location>
</feature>
<dbReference type="PROSITE" id="PS50157">
    <property type="entry name" value="ZINC_FINGER_C2H2_2"/>
    <property type="match status" value="8"/>
</dbReference>
<feature type="domain" description="C2H2-type" evidence="11">
    <location>
        <begin position="373"/>
        <end position="400"/>
    </location>
</feature>
<gene>
    <name evidence="13" type="ORF">ABEB36_011928</name>
</gene>
<evidence type="ECO:0000256" key="9">
    <source>
        <dbReference type="ARBA" id="ARBA00023242"/>
    </source>
</evidence>
<evidence type="ECO:0000256" key="6">
    <source>
        <dbReference type="ARBA" id="ARBA00023015"/>
    </source>
</evidence>
<dbReference type="GO" id="GO:0008270">
    <property type="term" value="F:zinc ion binding"/>
    <property type="evidence" value="ECO:0007669"/>
    <property type="project" value="UniProtKB-KW"/>
</dbReference>
<keyword evidence="5" id="KW-0862">Zinc</keyword>
<dbReference type="GO" id="GO:0003677">
    <property type="term" value="F:DNA binding"/>
    <property type="evidence" value="ECO:0007669"/>
    <property type="project" value="UniProtKB-KW"/>
</dbReference>
<keyword evidence="14" id="KW-1185">Reference proteome</keyword>
<dbReference type="PANTHER" id="PTHR16515:SF2">
    <property type="entry name" value="PR DOMAIN ZINC FINGER PROTEIN 4"/>
    <property type="match status" value="1"/>
</dbReference>
<dbReference type="InterPro" id="IPR050331">
    <property type="entry name" value="Zinc_finger"/>
</dbReference>
<dbReference type="InterPro" id="IPR001214">
    <property type="entry name" value="SET_dom"/>
</dbReference>
<keyword evidence="2" id="KW-0479">Metal-binding</keyword>
<dbReference type="PROSITE" id="PS00028">
    <property type="entry name" value="ZINC_FINGER_C2H2_1"/>
    <property type="match status" value="10"/>
</dbReference>
<keyword evidence="4 10" id="KW-0863">Zinc-finger</keyword>
<keyword evidence="3" id="KW-0677">Repeat</keyword>
<dbReference type="SUPFAM" id="SSF82199">
    <property type="entry name" value="SET domain"/>
    <property type="match status" value="1"/>
</dbReference>
<evidence type="ECO:0000256" key="4">
    <source>
        <dbReference type="ARBA" id="ARBA00022771"/>
    </source>
</evidence>
<dbReference type="GO" id="GO:0008757">
    <property type="term" value="F:S-adenosylmethionine-dependent methyltransferase activity"/>
    <property type="evidence" value="ECO:0007669"/>
    <property type="project" value="UniProtKB-ARBA"/>
</dbReference>
<dbReference type="GO" id="GO:0008276">
    <property type="term" value="F:protein methyltransferase activity"/>
    <property type="evidence" value="ECO:0007669"/>
    <property type="project" value="UniProtKB-ARBA"/>
</dbReference>
<evidence type="ECO:0000313" key="14">
    <source>
        <dbReference type="Proteomes" id="UP001566132"/>
    </source>
</evidence>
<dbReference type="SMART" id="SM00355">
    <property type="entry name" value="ZnF_C2H2"/>
    <property type="match status" value="13"/>
</dbReference>
<feature type="domain" description="C2H2-type" evidence="11">
    <location>
        <begin position="425"/>
        <end position="453"/>
    </location>
</feature>
<dbReference type="PROSITE" id="PS50280">
    <property type="entry name" value="SET"/>
    <property type="match status" value="1"/>
</dbReference>
<protein>
    <submittedName>
        <fullName evidence="13">Uncharacterized protein</fullName>
    </submittedName>
</protein>
<dbReference type="SUPFAM" id="SSF57667">
    <property type="entry name" value="beta-beta-alpha zinc fingers"/>
    <property type="match status" value="3"/>
</dbReference>
<feature type="domain" description="C2H2-type" evidence="11">
    <location>
        <begin position="547"/>
        <end position="570"/>
    </location>
</feature>
<dbReference type="PANTHER" id="PTHR16515">
    <property type="entry name" value="PR DOMAIN ZINC FINGER PROTEIN"/>
    <property type="match status" value="1"/>
</dbReference>
<organism evidence="13 14">
    <name type="scientific">Hypothenemus hampei</name>
    <name type="common">Coffee berry borer</name>
    <dbReference type="NCBI Taxonomy" id="57062"/>
    <lineage>
        <taxon>Eukaryota</taxon>
        <taxon>Metazoa</taxon>
        <taxon>Ecdysozoa</taxon>
        <taxon>Arthropoda</taxon>
        <taxon>Hexapoda</taxon>
        <taxon>Insecta</taxon>
        <taxon>Pterygota</taxon>
        <taxon>Neoptera</taxon>
        <taxon>Endopterygota</taxon>
        <taxon>Coleoptera</taxon>
        <taxon>Polyphaga</taxon>
        <taxon>Cucujiformia</taxon>
        <taxon>Curculionidae</taxon>
        <taxon>Scolytinae</taxon>
        <taxon>Hypothenemus</taxon>
    </lineage>
</organism>
<evidence type="ECO:0000256" key="3">
    <source>
        <dbReference type="ARBA" id="ARBA00022737"/>
    </source>
</evidence>
<accession>A0ABD1EC57</accession>
<proteinExistence type="predicted"/>
<dbReference type="Pfam" id="PF00096">
    <property type="entry name" value="zf-C2H2"/>
    <property type="match status" value="5"/>
</dbReference>
<dbReference type="InterPro" id="IPR013087">
    <property type="entry name" value="Znf_C2H2_type"/>
</dbReference>
<name>A0ABD1EC57_HYPHA</name>
<evidence type="ECO:0000259" key="11">
    <source>
        <dbReference type="PROSITE" id="PS50157"/>
    </source>
</evidence>
<keyword evidence="7" id="KW-0238">DNA-binding</keyword>
<dbReference type="Pfam" id="PF21549">
    <property type="entry name" value="PRDM2_PR"/>
    <property type="match status" value="1"/>
</dbReference>
<evidence type="ECO:0000259" key="12">
    <source>
        <dbReference type="PROSITE" id="PS50280"/>
    </source>
</evidence>
<dbReference type="Proteomes" id="UP001566132">
    <property type="component" value="Unassembled WGS sequence"/>
</dbReference>
<dbReference type="EMBL" id="JBDJPC010000009">
    <property type="protein sequence ID" value="KAL1491314.1"/>
    <property type="molecule type" value="Genomic_DNA"/>
</dbReference>
<dbReference type="GO" id="GO:0005634">
    <property type="term" value="C:nucleus"/>
    <property type="evidence" value="ECO:0007669"/>
    <property type="project" value="UniProtKB-SubCell"/>
</dbReference>
<feature type="domain" description="C2H2-type" evidence="11">
    <location>
        <begin position="606"/>
        <end position="634"/>
    </location>
</feature>
<feature type="domain" description="SET" evidence="12">
    <location>
        <begin position="45"/>
        <end position="158"/>
    </location>
</feature>
<evidence type="ECO:0000256" key="8">
    <source>
        <dbReference type="ARBA" id="ARBA00023163"/>
    </source>
</evidence>
<dbReference type="Gene3D" id="2.170.270.10">
    <property type="entry name" value="SET domain"/>
    <property type="match status" value="1"/>
</dbReference>
<evidence type="ECO:0000256" key="1">
    <source>
        <dbReference type="ARBA" id="ARBA00004123"/>
    </source>
</evidence>
<sequence length="842" mass="98566">MSKENQDACGICGDSHFYRDCKYVVINVKVPDKPIPSRARLSLPDILELRKFADESYSVVTRTTLEAGTEFGPFIAKKNLTLNPSVTFPIKLFLNEESYLSEYYLDTLDEDECCWMMFIKPANDVEEQNLICYQEGNDIFFGSIRDIPAGEELKVWYSPHCAFKMQKNTLSFKKTGQTPSGKNITELDDLDSLVKEQQHIVPRVVWNCKFCYKLEKNVTDFAAHLLTHYGLHKRSVCEFCQCRFRYLSDYKKHLKIVHGEAMEKSEDKSQETALKKKDSLQKVLEPDSNKNSIGGPLLMQCLNDSMDNSNSLLPQSDVNLFDLENYDNQHLIFESENLRLSLDVIGSNTTIKDLDEFYLDSKTNKESEKIEKYVCDICLRHFRNLKGISNHLKLHIGKYICPTCKKIFARQESFKGHKCNQVFSLKCPKCPRIFYQKKYLAKHLSVYHDKKFTCITCKKKYFSASELKNHHCKMVPKENRCSFKCPQCPKVFISERGLRNHKHLKHPTTKDEFIDSNYVCSQCSQTYSSKDNYRRHVMCVHEKSRTFECRICDKTFSRKDILNMHLKNIHLLGSKEKYQCSECKKEFKSKNYLDSHIKSTHMNVKFPCLECLATFKYSRNLTRHVKVVHERKRNIDDMHECPICKIKMKLKNSLQRHIKKKHPNKYMTQCLELSVKKDEMKHLRYRCPVCKHEVKRKSSLQRHMLKKHPEQCRNISDQLKECKTFDEELDHYMNLQKNIENLNFNENLFNAGETIDRFLKESSDQISILFSENPKNETGNVTEKNRTEIGLSMPDLSELDQELNSKSHGKNTSTTLNNMYEPQMTIDASNDVVLYVLNDKLH</sequence>
<dbReference type="AlphaFoldDB" id="A0ABD1EC57"/>
<dbReference type="InterPro" id="IPR036236">
    <property type="entry name" value="Znf_C2H2_sf"/>
</dbReference>
<evidence type="ECO:0000256" key="7">
    <source>
        <dbReference type="ARBA" id="ARBA00023125"/>
    </source>
</evidence>
<dbReference type="Gene3D" id="3.30.160.60">
    <property type="entry name" value="Classic Zinc Finger"/>
    <property type="match status" value="7"/>
</dbReference>
<evidence type="ECO:0000256" key="2">
    <source>
        <dbReference type="ARBA" id="ARBA00022723"/>
    </source>
</evidence>